<dbReference type="RefSeq" id="WP_073436840.1">
    <property type="nucleotide sequence ID" value="NZ_BJXU01000137.1"/>
</dbReference>
<keyword evidence="2 4" id="KW-0238">DNA-binding</keyword>
<dbReference type="EMBL" id="BJXU01000137">
    <property type="protein sequence ID" value="GEN25274.1"/>
    <property type="molecule type" value="Genomic_DNA"/>
</dbReference>
<dbReference type="GO" id="GO:0003677">
    <property type="term" value="F:DNA binding"/>
    <property type="evidence" value="ECO:0007669"/>
    <property type="project" value="UniProtKB-UniRule"/>
</dbReference>
<evidence type="ECO:0000313" key="7">
    <source>
        <dbReference type="EMBL" id="SHM78681.1"/>
    </source>
</evidence>
<dbReference type="Pfam" id="PF00440">
    <property type="entry name" value="TetR_N"/>
    <property type="match status" value="1"/>
</dbReference>
<dbReference type="SUPFAM" id="SSF48498">
    <property type="entry name" value="Tetracyclin repressor-like, C-terminal domain"/>
    <property type="match status" value="1"/>
</dbReference>
<dbReference type="InterPro" id="IPR036271">
    <property type="entry name" value="Tet_transcr_reg_TetR-rel_C_sf"/>
</dbReference>
<dbReference type="Pfam" id="PF16925">
    <property type="entry name" value="TetR_C_13"/>
    <property type="match status" value="1"/>
</dbReference>
<dbReference type="Gene3D" id="1.10.357.10">
    <property type="entry name" value="Tetracycline Repressor, domain 2"/>
    <property type="match status" value="1"/>
</dbReference>
<protein>
    <submittedName>
        <fullName evidence="6">TetR family transcriptional regulator</fullName>
    </submittedName>
    <submittedName>
        <fullName evidence="7">Transcriptional regulator, TetR family</fullName>
    </submittedName>
</protein>
<evidence type="ECO:0000313" key="6">
    <source>
        <dbReference type="EMBL" id="GEN25274.1"/>
    </source>
</evidence>
<dbReference type="SUPFAM" id="SSF46689">
    <property type="entry name" value="Homeodomain-like"/>
    <property type="match status" value="1"/>
</dbReference>
<dbReference type="PANTHER" id="PTHR47506:SF6">
    <property type="entry name" value="HTH-TYPE TRANSCRIPTIONAL REPRESSOR NEMR"/>
    <property type="match status" value="1"/>
</dbReference>
<dbReference type="InterPro" id="IPR009057">
    <property type="entry name" value="Homeodomain-like_sf"/>
</dbReference>
<keyword evidence="1" id="KW-0805">Transcription regulation</keyword>
<gene>
    <name evidence="6" type="ORF">HCU01_32230</name>
    <name evidence="7" type="ORF">SAMN05660971_03856</name>
</gene>
<proteinExistence type="predicted"/>
<dbReference type="OrthoDB" id="4541465at2"/>
<dbReference type="EMBL" id="FRCA01000013">
    <property type="protein sequence ID" value="SHM78681.1"/>
    <property type="molecule type" value="Genomic_DNA"/>
</dbReference>
<dbReference type="PRINTS" id="PR00455">
    <property type="entry name" value="HTHTETR"/>
</dbReference>
<dbReference type="InterPro" id="IPR011075">
    <property type="entry name" value="TetR_C"/>
</dbReference>
<feature type="DNA-binding region" description="H-T-H motif" evidence="4">
    <location>
        <begin position="28"/>
        <end position="47"/>
    </location>
</feature>
<dbReference type="Proteomes" id="UP000321726">
    <property type="component" value="Unassembled WGS sequence"/>
</dbReference>
<dbReference type="Proteomes" id="UP000184123">
    <property type="component" value="Unassembled WGS sequence"/>
</dbReference>
<evidence type="ECO:0000256" key="2">
    <source>
        <dbReference type="ARBA" id="ARBA00023125"/>
    </source>
</evidence>
<accession>A0A1M7LKL3</accession>
<reference evidence="6 9" key="2">
    <citation type="submission" date="2019-07" db="EMBL/GenBank/DDBJ databases">
        <title>Whole genome shotgun sequence of Halomonas cupida NBRC 102219.</title>
        <authorList>
            <person name="Hosoyama A."/>
            <person name="Uohara A."/>
            <person name="Ohji S."/>
            <person name="Ichikawa N."/>
        </authorList>
    </citation>
    <scope>NUCLEOTIDE SEQUENCE [LARGE SCALE GENOMIC DNA]</scope>
    <source>
        <strain evidence="6 9">NBRC 102219</strain>
    </source>
</reference>
<evidence type="ECO:0000256" key="4">
    <source>
        <dbReference type="PROSITE-ProRule" id="PRU00335"/>
    </source>
</evidence>
<keyword evidence="9" id="KW-1185">Reference proteome</keyword>
<evidence type="ECO:0000313" key="8">
    <source>
        <dbReference type="Proteomes" id="UP000184123"/>
    </source>
</evidence>
<reference evidence="7 8" key="1">
    <citation type="submission" date="2016-11" db="EMBL/GenBank/DDBJ databases">
        <authorList>
            <person name="Jaros S."/>
            <person name="Januszkiewicz K."/>
            <person name="Wedrychowicz H."/>
        </authorList>
    </citation>
    <scope>NUCLEOTIDE SEQUENCE [LARGE SCALE GENOMIC DNA]</scope>
    <source>
        <strain evidence="7 8">DSM 4740</strain>
    </source>
</reference>
<dbReference type="STRING" id="44933.SAMN05660971_03856"/>
<dbReference type="AlphaFoldDB" id="A0A1M7LKL3"/>
<dbReference type="InterPro" id="IPR001647">
    <property type="entry name" value="HTH_TetR"/>
</dbReference>
<feature type="domain" description="HTH tetR-type" evidence="5">
    <location>
        <begin position="5"/>
        <end position="65"/>
    </location>
</feature>
<sequence length="195" mass="21341">MTNTSPARDLLIQVGKTMIAEQGYNATGINAVLKEAGVPKGSFYHYFASKEAFGLAVIESFAEENDQQLYGVLKDASRPALDRVSDWLAVSRGEMKRCDHSRGCLIGNLGQEMSSRSDVLRDALAQAFQRWEGCLADCLGEGQAEGSVRRDLDAGALAAFVMAGWQGALLRAKTVRDCQPLYEFEQTLMACIRTH</sequence>
<evidence type="ECO:0000256" key="3">
    <source>
        <dbReference type="ARBA" id="ARBA00023163"/>
    </source>
</evidence>
<organism evidence="7 8">
    <name type="scientific">Halomonas cupida</name>
    <dbReference type="NCBI Taxonomy" id="44933"/>
    <lineage>
        <taxon>Bacteria</taxon>
        <taxon>Pseudomonadati</taxon>
        <taxon>Pseudomonadota</taxon>
        <taxon>Gammaproteobacteria</taxon>
        <taxon>Oceanospirillales</taxon>
        <taxon>Halomonadaceae</taxon>
        <taxon>Halomonas</taxon>
    </lineage>
</organism>
<evidence type="ECO:0000259" key="5">
    <source>
        <dbReference type="PROSITE" id="PS50977"/>
    </source>
</evidence>
<evidence type="ECO:0000313" key="9">
    <source>
        <dbReference type="Proteomes" id="UP000321726"/>
    </source>
</evidence>
<keyword evidence="3" id="KW-0804">Transcription</keyword>
<evidence type="ECO:0000256" key="1">
    <source>
        <dbReference type="ARBA" id="ARBA00023015"/>
    </source>
</evidence>
<dbReference type="PANTHER" id="PTHR47506">
    <property type="entry name" value="TRANSCRIPTIONAL REGULATORY PROTEIN"/>
    <property type="match status" value="1"/>
</dbReference>
<dbReference type="PROSITE" id="PS50977">
    <property type="entry name" value="HTH_TETR_2"/>
    <property type="match status" value="1"/>
</dbReference>
<name>A0A1M7LKL3_9GAMM</name>